<dbReference type="RefSeq" id="XP_018274119.1">
    <property type="nucleotide sequence ID" value="XM_018415391.1"/>
</dbReference>
<evidence type="ECO:0000256" key="2">
    <source>
        <dbReference type="SAM" id="MobiDB-lite"/>
    </source>
</evidence>
<feature type="coiled-coil region" evidence="1">
    <location>
        <begin position="104"/>
        <end position="134"/>
    </location>
</feature>
<gene>
    <name evidence="3" type="ORF">RHOBADRAFT_50584</name>
</gene>
<feature type="region of interest" description="Disordered" evidence="2">
    <location>
        <begin position="1"/>
        <end position="24"/>
    </location>
</feature>
<organism evidence="3 4">
    <name type="scientific">Rhodotorula graminis (strain WP1)</name>
    <dbReference type="NCBI Taxonomy" id="578459"/>
    <lineage>
        <taxon>Eukaryota</taxon>
        <taxon>Fungi</taxon>
        <taxon>Dikarya</taxon>
        <taxon>Basidiomycota</taxon>
        <taxon>Pucciniomycotina</taxon>
        <taxon>Microbotryomycetes</taxon>
        <taxon>Sporidiobolales</taxon>
        <taxon>Sporidiobolaceae</taxon>
        <taxon>Rhodotorula</taxon>
    </lineage>
</organism>
<keyword evidence="1" id="KW-0175">Coiled coil</keyword>
<reference evidence="3 4" key="1">
    <citation type="journal article" date="2015" name="Front. Microbiol.">
        <title>Genome sequence of the plant growth promoting endophytic yeast Rhodotorula graminis WP1.</title>
        <authorList>
            <person name="Firrincieli A."/>
            <person name="Otillar R."/>
            <person name="Salamov A."/>
            <person name="Schmutz J."/>
            <person name="Khan Z."/>
            <person name="Redman R.S."/>
            <person name="Fleck N.D."/>
            <person name="Lindquist E."/>
            <person name="Grigoriev I.V."/>
            <person name="Doty S.L."/>
        </authorList>
    </citation>
    <scope>NUCLEOTIDE SEQUENCE [LARGE SCALE GENOMIC DNA]</scope>
    <source>
        <strain evidence="3 4">WP1</strain>
    </source>
</reference>
<feature type="region of interest" description="Disordered" evidence="2">
    <location>
        <begin position="228"/>
        <end position="354"/>
    </location>
</feature>
<dbReference type="STRING" id="578459.A0A194SC96"/>
<proteinExistence type="predicted"/>
<evidence type="ECO:0000313" key="4">
    <source>
        <dbReference type="Proteomes" id="UP000053890"/>
    </source>
</evidence>
<evidence type="ECO:0000256" key="1">
    <source>
        <dbReference type="SAM" id="Coils"/>
    </source>
</evidence>
<dbReference type="GeneID" id="28975839"/>
<dbReference type="SUPFAM" id="SSF103657">
    <property type="entry name" value="BAR/IMD domain-like"/>
    <property type="match status" value="1"/>
</dbReference>
<dbReference type="Proteomes" id="UP000053890">
    <property type="component" value="Unassembled WGS sequence"/>
</dbReference>
<feature type="region of interest" description="Disordered" evidence="2">
    <location>
        <begin position="381"/>
        <end position="415"/>
    </location>
</feature>
<dbReference type="InterPro" id="IPR027267">
    <property type="entry name" value="AH/BAR_dom_sf"/>
</dbReference>
<name>A0A194SC96_RHOGW</name>
<dbReference type="OrthoDB" id="10266696at2759"/>
<dbReference type="EMBL" id="KQ474073">
    <property type="protein sequence ID" value="KPV78070.1"/>
    <property type="molecule type" value="Genomic_DNA"/>
</dbReference>
<protein>
    <submittedName>
        <fullName evidence="3">Uncharacterized protein</fullName>
    </submittedName>
</protein>
<dbReference type="Gene3D" id="1.20.1270.60">
    <property type="entry name" value="Arfaptin homology (AH) domain/BAR domain"/>
    <property type="match status" value="1"/>
</dbReference>
<sequence length="415" mass="44198">MHPHPPTPAAPLHEPPADDLTDDGPLFRAHIASLERRAHSLRHALKKLHRALDASLAALDTHRSAHDSLDDALEHLSAASLTSYGGQLGGLYARELKPRRDRASDDARREADRARELVDRVKGAIDRIKAVEDRRKAFDAQSKYFYDELAKYLGRAESDPAKIASLDSKQAERAAAFRQDRVAFFSFLEGLVESEEGAIASWLRAWAGPLENGAEPSSVDTCRSDTLAALEGSPNGGGGARKPRPSAGSSGGGESWERHLEGFPTYLADAVTGPDDAAPFPPASDDGHSAAPSASGQSAASRTTTDGGVESASGSRPSSDKARRRRSSLPVFGLGGVASPDKDKEPAGKRDRIKDFFRSAHHSISSAIPTSSSSAALADVLVARHTSPPPPVPTRTPFLNSSSKKSRQHDADKPL</sequence>
<feature type="compositionally biased region" description="Polar residues" evidence="2">
    <location>
        <begin position="302"/>
        <end position="317"/>
    </location>
</feature>
<evidence type="ECO:0000313" key="3">
    <source>
        <dbReference type="EMBL" id="KPV78070.1"/>
    </source>
</evidence>
<keyword evidence="4" id="KW-1185">Reference proteome</keyword>
<feature type="compositionally biased region" description="Basic and acidic residues" evidence="2">
    <location>
        <begin position="340"/>
        <end position="354"/>
    </location>
</feature>
<accession>A0A194SC96</accession>
<feature type="compositionally biased region" description="Low complexity" evidence="2">
    <location>
        <begin position="289"/>
        <end position="301"/>
    </location>
</feature>
<dbReference type="AlphaFoldDB" id="A0A194SC96"/>